<evidence type="ECO:0000313" key="2">
    <source>
        <dbReference type="Proteomes" id="UP000247792"/>
    </source>
</evidence>
<gene>
    <name evidence="1" type="ORF">DFR42_10150</name>
</gene>
<organism evidence="1 2">
    <name type="scientific">Undibacterium pigrum</name>
    <dbReference type="NCBI Taxonomy" id="401470"/>
    <lineage>
        <taxon>Bacteria</taxon>
        <taxon>Pseudomonadati</taxon>
        <taxon>Pseudomonadota</taxon>
        <taxon>Betaproteobacteria</taxon>
        <taxon>Burkholderiales</taxon>
        <taxon>Oxalobacteraceae</taxon>
        <taxon>Undibacterium</taxon>
    </lineage>
</organism>
<dbReference type="AlphaFoldDB" id="A0A318JDC6"/>
<dbReference type="Proteomes" id="UP000247792">
    <property type="component" value="Unassembled WGS sequence"/>
</dbReference>
<sequence length="49" mass="5995">MKPILPVKRATQNFASTLRMERFHYFSHIHAKLLAFFHPIKRILFYSYQ</sequence>
<comment type="caution">
    <text evidence="1">The sequence shown here is derived from an EMBL/GenBank/DDBJ whole genome shotgun (WGS) entry which is preliminary data.</text>
</comment>
<keyword evidence="2" id="KW-1185">Reference proteome</keyword>
<protein>
    <submittedName>
        <fullName evidence="1">Uncharacterized protein</fullName>
    </submittedName>
</protein>
<reference evidence="1 2" key="1">
    <citation type="submission" date="2018-05" db="EMBL/GenBank/DDBJ databases">
        <title>Genomic Encyclopedia of Type Strains, Phase IV (KMG-IV): sequencing the most valuable type-strain genomes for metagenomic binning, comparative biology and taxonomic classification.</title>
        <authorList>
            <person name="Goeker M."/>
        </authorList>
    </citation>
    <scope>NUCLEOTIDE SEQUENCE [LARGE SCALE GENOMIC DNA]</scope>
    <source>
        <strain evidence="1 2">DSM 19792</strain>
    </source>
</reference>
<accession>A0A318JDC6</accession>
<dbReference type="EMBL" id="QJKB01000001">
    <property type="protein sequence ID" value="PXX46486.1"/>
    <property type="molecule type" value="Genomic_DNA"/>
</dbReference>
<name>A0A318JDC6_9BURK</name>
<evidence type="ECO:0000313" key="1">
    <source>
        <dbReference type="EMBL" id="PXX46486.1"/>
    </source>
</evidence>
<proteinExistence type="predicted"/>